<keyword evidence="6 18" id="KW-0028">Amino-acid biosynthesis</keyword>
<dbReference type="Pfam" id="PF00696">
    <property type="entry name" value="AA_kinase"/>
    <property type="match status" value="1"/>
</dbReference>
<evidence type="ECO:0000256" key="10">
    <source>
        <dbReference type="ARBA" id="ARBA00022777"/>
    </source>
</evidence>
<accession>A0A4U0FHG7</accession>
<dbReference type="FunFam" id="3.30.2130.10:FF:000001">
    <property type="entry name" value="Bifunctional aspartokinase/homoserine dehydrogenase"/>
    <property type="match status" value="1"/>
</dbReference>
<feature type="binding site" evidence="16">
    <location>
        <position position="179"/>
    </location>
    <ligand>
        <name>ATP</name>
        <dbReference type="ChEBI" id="CHEBI:30616"/>
    </ligand>
</feature>
<keyword evidence="8" id="KW-0677">Repeat</keyword>
<dbReference type="NCBIfam" id="NF005155">
    <property type="entry name" value="PRK06635.1-4"/>
    <property type="match status" value="1"/>
</dbReference>
<evidence type="ECO:0000256" key="16">
    <source>
        <dbReference type="PIRSR" id="PIRSR000726-1"/>
    </source>
</evidence>
<feature type="binding site" evidence="16">
    <location>
        <begin position="7"/>
        <end position="10"/>
    </location>
    <ligand>
        <name>ATP</name>
        <dbReference type="ChEBI" id="CHEBI:30616"/>
    </ligand>
</feature>
<dbReference type="GO" id="GO:0005829">
    <property type="term" value="C:cytosol"/>
    <property type="evidence" value="ECO:0007669"/>
    <property type="project" value="TreeGrafter"/>
</dbReference>
<reference evidence="20 21" key="1">
    <citation type="submission" date="2019-04" db="EMBL/GenBank/DDBJ databases">
        <title>Cohnella sp. nov., isolated from soil.</title>
        <authorList>
            <person name="Kim W."/>
        </authorList>
    </citation>
    <scope>NUCLEOTIDE SEQUENCE [LARGE SCALE GENOMIC DNA]</scope>
    <source>
        <strain evidence="20 21">CAU 1483</strain>
    </source>
</reference>
<feature type="binding site" evidence="16">
    <location>
        <position position="74"/>
    </location>
    <ligand>
        <name>substrate</name>
    </ligand>
</feature>
<dbReference type="PIRSF" id="PIRSF000726">
    <property type="entry name" value="Asp_kin"/>
    <property type="match status" value="1"/>
</dbReference>
<dbReference type="GO" id="GO:0004072">
    <property type="term" value="F:aspartate kinase activity"/>
    <property type="evidence" value="ECO:0007669"/>
    <property type="project" value="UniProtKB-EC"/>
</dbReference>
<evidence type="ECO:0000256" key="14">
    <source>
        <dbReference type="ARBA" id="ARBA00047872"/>
    </source>
</evidence>
<dbReference type="Pfam" id="PF22468">
    <property type="entry name" value="ACT_9"/>
    <property type="match status" value="1"/>
</dbReference>
<evidence type="ECO:0000256" key="17">
    <source>
        <dbReference type="RuleBase" id="RU003448"/>
    </source>
</evidence>
<comment type="pathway">
    <text evidence="3 18">Amino-acid biosynthesis; L-methionine biosynthesis via de novo pathway; L-homoserine from L-aspartate: step 1/3.</text>
</comment>
<dbReference type="PANTHER" id="PTHR21499:SF68">
    <property type="entry name" value="ASPARTOKINASE 2"/>
    <property type="match status" value="1"/>
</dbReference>
<dbReference type="EMBL" id="SUPK01000001">
    <property type="protein sequence ID" value="TJY44463.1"/>
    <property type="molecule type" value="Genomic_DNA"/>
</dbReference>
<dbReference type="InterPro" id="IPR002912">
    <property type="entry name" value="ACT_dom"/>
</dbReference>
<comment type="pathway">
    <text evidence="4 18">Amino-acid biosynthesis; L-threonine biosynthesis; L-threonine from L-aspartate: step 1/5.</text>
</comment>
<dbReference type="Pfam" id="PF01842">
    <property type="entry name" value="ACT"/>
    <property type="match status" value="1"/>
</dbReference>
<comment type="caution">
    <text evidence="20">The sequence shown here is derived from an EMBL/GenBank/DDBJ whole genome shotgun (WGS) entry which is preliminary data.</text>
</comment>
<dbReference type="InterPro" id="IPR005260">
    <property type="entry name" value="Asp_kin_monofn"/>
</dbReference>
<dbReference type="InterPro" id="IPR001048">
    <property type="entry name" value="Asp/Glu/Uridylate_kinase"/>
</dbReference>
<sequence length="417" mass="44267">MALIVMKFGGSSVGTTERMSRVAQRIVDKKGQGHRVVVVVSAMGDTTDDLIDKSQEIHDNPPAREMDMLLTTGEQISVALLSIAVHKLGHEAKSFTGWQAGIRTEAVHGKARITDISPDRLSKALDDGNIVIVAGFQGMTDDGEITTLGRGGSDTTAVALAAAIEADVCEIYTDVDGVYSTDPRVVKNARKLDAITYDEMLELANLGAAVLHPRAVEYAKHYNVNLVVRSSFTQNEGTSVREEAAMEQGIVVRGIAYDKNVARISILGVQDVPGVLAQIFGALASAGIDVDMIVQSGVTNGKADFSFTLGLSDRARAMDVIAGIRSAVPYDEATYEENLVKVSIVGAGMVSNPGVAARMFEAISELGVSIKMVSTSEIKVSCVIAAAPLQDVVRTLHTTYGLDTVDTAFVGGPQDRR</sequence>
<evidence type="ECO:0000259" key="19">
    <source>
        <dbReference type="PROSITE" id="PS51671"/>
    </source>
</evidence>
<dbReference type="AlphaFoldDB" id="A0A4U0FHG7"/>
<evidence type="ECO:0000313" key="20">
    <source>
        <dbReference type="EMBL" id="TJY44463.1"/>
    </source>
</evidence>
<evidence type="ECO:0000256" key="1">
    <source>
        <dbReference type="ARBA" id="ARBA00003121"/>
    </source>
</evidence>
<evidence type="ECO:0000256" key="12">
    <source>
        <dbReference type="ARBA" id="ARBA00022915"/>
    </source>
</evidence>
<evidence type="ECO:0000313" key="21">
    <source>
        <dbReference type="Proteomes" id="UP000309673"/>
    </source>
</evidence>
<dbReference type="InterPro" id="IPR001341">
    <property type="entry name" value="Asp_kinase"/>
</dbReference>
<keyword evidence="9 16" id="KW-0547">Nucleotide-binding</keyword>
<dbReference type="CDD" id="cd04923">
    <property type="entry name" value="ACT_AK-LysC-DapG-like_2"/>
    <property type="match status" value="1"/>
</dbReference>
<dbReference type="UniPathway" id="UPA00050">
    <property type="reaction ID" value="UER00461"/>
</dbReference>
<keyword evidence="10 17" id="KW-0418">Kinase</keyword>
<dbReference type="InterPro" id="IPR041740">
    <property type="entry name" value="AKii-LysC-BS"/>
</dbReference>
<dbReference type="InterPro" id="IPR036393">
    <property type="entry name" value="AceGlu_kinase-like_sf"/>
</dbReference>
<comment type="pathway">
    <text evidence="2 18">Amino-acid biosynthesis; L-lysine biosynthesis via DAP pathway; (S)-tetrahydrodipicolinate from L-aspartate: step 1/4.</text>
</comment>
<comment type="subunit">
    <text evidence="15">Tetramer consisting of 2 isoforms Alpha (catalytic and regulation) and of a homodimer of 2 isoforms Beta (regulation).</text>
</comment>
<dbReference type="InterPro" id="IPR054352">
    <property type="entry name" value="ACT_Aspartokinase"/>
</dbReference>
<dbReference type="InterPro" id="IPR018042">
    <property type="entry name" value="Aspartate_kinase_CS"/>
</dbReference>
<dbReference type="PROSITE" id="PS51671">
    <property type="entry name" value="ACT"/>
    <property type="match status" value="1"/>
</dbReference>
<evidence type="ECO:0000256" key="3">
    <source>
        <dbReference type="ARBA" id="ARBA00004986"/>
    </source>
</evidence>
<feature type="binding site" evidence="16">
    <location>
        <position position="184"/>
    </location>
    <ligand>
        <name>ATP</name>
        <dbReference type="ChEBI" id="CHEBI:30616"/>
    </ligand>
</feature>
<protein>
    <recommendedName>
        <fullName evidence="17">Aspartokinase</fullName>
        <ecNumber evidence="17">2.7.2.4</ecNumber>
    </recommendedName>
</protein>
<dbReference type="GO" id="GO:0019877">
    <property type="term" value="P:diaminopimelate biosynthetic process"/>
    <property type="evidence" value="ECO:0007669"/>
    <property type="project" value="UniProtKB-KW"/>
</dbReference>
<evidence type="ECO:0000256" key="6">
    <source>
        <dbReference type="ARBA" id="ARBA00022605"/>
    </source>
</evidence>
<dbReference type="SUPFAM" id="SSF55021">
    <property type="entry name" value="ACT-like"/>
    <property type="match status" value="2"/>
</dbReference>
<dbReference type="CDD" id="cd04261">
    <property type="entry name" value="AAK_AKii-LysC-BS"/>
    <property type="match status" value="1"/>
</dbReference>
<organism evidence="20 21">
    <name type="scientific">Cohnella pontilimi</name>
    <dbReference type="NCBI Taxonomy" id="2564100"/>
    <lineage>
        <taxon>Bacteria</taxon>
        <taxon>Bacillati</taxon>
        <taxon>Bacillota</taxon>
        <taxon>Bacilli</taxon>
        <taxon>Bacillales</taxon>
        <taxon>Paenibacillaceae</taxon>
        <taxon>Cohnella</taxon>
    </lineage>
</organism>
<dbReference type="NCBIfam" id="TIGR00656">
    <property type="entry name" value="asp_kin_monofn"/>
    <property type="match status" value="1"/>
</dbReference>
<keyword evidence="7 17" id="KW-0808">Transferase</keyword>
<comment type="catalytic activity">
    <reaction evidence="14 17">
        <text>L-aspartate + ATP = 4-phospho-L-aspartate + ADP</text>
        <dbReference type="Rhea" id="RHEA:23776"/>
        <dbReference type="ChEBI" id="CHEBI:29991"/>
        <dbReference type="ChEBI" id="CHEBI:30616"/>
        <dbReference type="ChEBI" id="CHEBI:57535"/>
        <dbReference type="ChEBI" id="CHEBI:456216"/>
        <dbReference type="EC" id="2.7.2.4"/>
    </reaction>
</comment>
<dbReference type="GO" id="GO:0009089">
    <property type="term" value="P:lysine biosynthetic process via diaminopimelate"/>
    <property type="evidence" value="ECO:0007669"/>
    <property type="project" value="UniProtKB-UniPathway"/>
</dbReference>
<dbReference type="EC" id="2.7.2.4" evidence="17"/>
<evidence type="ECO:0000256" key="11">
    <source>
        <dbReference type="ARBA" id="ARBA00022840"/>
    </source>
</evidence>
<dbReference type="NCBIfam" id="NF005154">
    <property type="entry name" value="PRK06635.1-2"/>
    <property type="match status" value="1"/>
</dbReference>
<dbReference type="SUPFAM" id="SSF53633">
    <property type="entry name" value="Carbamate kinase-like"/>
    <property type="match status" value="1"/>
</dbReference>
<evidence type="ECO:0000256" key="2">
    <source>
        <dbReference type="ARBA" id="ARBA00004766"/>
    </source>
</evidence>
<dbReference type="InterPro" id="IPR045865">
    <property type="entry name" value="ACT-like_dom_sf"/>
</dbReference>
<feature type="binding site" evidence="16">
    <location>
        <begin position="173"/>
        <end position="174"/>
    </location>
    <ligand>
        <name>ATP</name>
        <dbReference type="ChEBI" id="CHEBI:30616"/>
    </ligand>
</feature>
<keyword evidence="13" id="KW-0457">Lysine biosynthesis</keyword>
<proteinExistence type="inferred from homology"/>
<dbReference type="UniPathway" id="UPA00034">
    <property type="reaction ID" value="UER00015"/>
</dbReference>
<evidence type="ECO:0000256" key="4">
    <source>
        <dbReference type="ARBA" id="ARBA00005139"/>
    </source>
</evidence>
<dbReference type="RefSeq" id="WP_136776272.1">
    <property type="nucleotide sequence ID" value="NZ_SUPK01000001.1"/>
</dbReference>
<dbReference type="GO" id="GO:0005524">
    <property type="term" value="F:ATP binding"/>
    <property type="evidence" value="ECO:0007669"/>
    <property type="project" value="UniProtKB-KW"/>
</dbReference>
<feature type="domain" description="ACT" evidence="19">
    <location>
        <begin position="264"/>
        <end position="347"/>
    </location>
</feature>
<dbReference type="FunFam" id="3.40.1160.10:FF:000002">
    <property type="entry name" value="Aspartokinase"/>
    <property type="match status" value="1"/>
</dbReference>
<evidence type="ECO:0000256" key="13">
    <source>
        <dbReference type="ARBA" id="ARBA00023154"/>
    </source>
</evidence>
<name>A0A4U0FHG7_9BACL</name>
<dbReference type="Gene3D" id="3.30.2130.10">
    <property type="entry name" value="VC0802-like"/>
    <property type="match status" value="1"/>
</dbReference>
<dbReference type="CDD" id="cd04913">
    <property type="entry name" value="ACT_AKii-LysC-BS-like_1"/>
    <property type="match status" value="1"/>
</dbReference>
<evidence type="ECO:0000256" key="9">
    <source>
        <dbReference type="ARBA" id="ARBA00022741"/>
    </source>
</evidence>
<keyword evidence="12" id="KW-0220">Diaminopimelate biosynthesis</keyword>
<evidence type="ECO:0000256" key="5">
    <source>
        <dbReference type="ARBA" id="ARBA00010122"/>
    </source>
</evidence>
<dbReference type="PANTHER" id="PTHR21499">
    <property type="entry name" value="ASPARTATE KINASE"/>
    <property type="match status" value="1"/>
</dbReference>
<dbReference type="PROSITE" id="PS00324">
    <property type="entry name" value="ASPARTOKINASE"/>
    <property type="match status" value="1"/>
</dbReference>
<dbReference type="UniPathway" id="UPA00051">
    <property type="reaction ID" value="UER00462"/>
</dbReference>
<evidence type="ECO:0000256" key="8">
    <source>
        <dbReference type="ARBA" id="ARBA00022737"/>
    </source>
</evidence>
<dbReference type="GO" id="GO:0009088">
    <property type="term" value="P:threonine biosynthetic process"/>
    <property type="evidence" value="ECO:0007669"/>
    <property type="project" value="UniProtKB-UniPathway"/>
</dbReference>
<gene>
    <name evidence="20" type="ORF">E5161_03535</name>
</gene>
<dbReference type="OrthoDB" id="9799110at2"/>
<comment type="function">
    <text evidence="1">Catalyzes the phosphorylation of the beta-carboxyl group of aspartic acid with ATP to yield 4-phospho-L-aspartate, which is involved in the branched biosynthetic pathway leading to the biosynthesis of amino acids threonine, isoleucine and methionine.</text>
</comment>
<dbReference type="Proteomes" id="UP000309673">
    <property type="component" value="Unassembled WGS sequence"/>
</dbReference>
<keyword evidence="21" id="KW-1185">Reference proteome</keyword>
<evidence type="ECO:0000256" key="7">
    <source>
        <dbReference type="ARBA" id="ARBA00022679"/>
    </source>
</evidence>
<dbReference type="Gene3D" id="3.40.1160.10">
    <property type="entry name" value="Acetylglutamate kinase-like"/>
    <property type="match status" value="1"/>
</dbReference>
<comment type="similarity">
    <text evidence="5 17">Belongs to the aspartokinase family.</text>
</comment>
<evidence type="ECO:0000256" key="15">
    <source>
        <dbReference type="ARBA" id="ARBA00063835"/>
    </source>
</evidence>
<dbReference type="GO" id="GO:0009090">
    <property type="term" value="P:homoserine biosynthetic process"/>
    <property type="evidence" value="ECO:0007669"/>
    <property type="project" value="TreeGrafter"/>
</dbReference>
<feature type="binding site" evidence="16">
    <location>
        <position position="47"/>
    </location>
    <ligand>
        <name>substrate</name>
    </ligand>
</feature>
<keyword evidence="11 16" id="KW-0067">ATP-binding</keyword>
<evidence type="ECO:0000256" key="18">
    <source>
        <dbReference type="RuleBase" id="RU004249"/>
    </source>
</evidence>
<dbReference type="NCBIfam" id="TIGR00657">
    <property type="entry name" value="asp_kinases"/>
    <property type="match status" value="1"/>
</dbReference>